<dbReference type="InterPro" id="IPR037138">
    <property type="entry name" value="His_deacetylse_dom_sf"/>
</dbReference>
<comment type="similarity">
    <text evidence="3">Belongs to the histone deacetylase family. HD type 2 subfamily.</text>
</comment>
<dbReference type="Proteomes" id="UP000315295">
    <property type="component" value="Unassembled WGS sequence"/>
</dbReference>
<dbReference type="SUPFAM" id="SSF52768">
    <property type="entry name" value="Arginase/deacetylase"/>
    <property type="match status" value="2"/>
</dbReference>
<protein>
    <recommendedName>
        <fullName evidence="4">histone deacetylase</fullName>
        <ecNumber evidence="4">3.5.1.98</ecNumber>
    </recommendedName>
</protein>
<dbReference type="STRING" id="106549.A0A540MS26"/>
<dbReference type="InterPro" id="IPR000286">
    <property type="entry name" value="HDACs"/>
</dbReference>
<comment type="subcellular location">
    <subcellularLocation>
        <location evidence="2">Nucleus</location>
    </subcellularLocation>
</comment>
<keyword evidence="8" id="KW-0862">Zinc</keyword>
<comment type="cofactor">
    <cofactor evidence="1">
        <name>Zn(2+)</name>
        <dbReference type="ChEBI" id="CHEBI:29105"/>
    </cofactor>
</comment>
<evidence type="ECO:0000256" key="12">
    <source>
        <dbReference type="ARBA" id="ARBA00023242"/>
    </source>
</evidence>
<dbReference type="PANTHER" id="PTHR10625">
    <property type="entry name" value="HISTONE DEACETYLASE HDAC1-RELATED"/>
    <property type="match status" value="1"/>
</dbReference>
<dbReference type="GO" id="GO:0050793">
    <property type="term" value="P:regulation of developmental process"/>
    <property type="evidence" value="ECO:0007669"/>
    <property type="project" value="UniProtKB-ARBA"/>
</dbReference>
<evidence type="ECO:0000256" key="10">
    <source>
        <dbReference type="ARBA" id="ARBA00023015"/>
    </source>
</evidence>
<dbReference type="EMBL" id="VIEB01000192">
    <property type="protein sequence ID" value="TQE01582.1"/>
    <property type="molecule type" value="Genomic_DNA"/>
</dbReference>
<feature type="region of interest" description="Disordered" evidence="14">
    <location>
        <begin position="1"/>
        <end position="20"/>
    </location>
</feature>
<dbReference type="AlphaFoldDB" id="A0A540MS26"/>
<evidence type="ECO:0000256" key="1">
    <source>
        <dbReference type="ARBA" id="ARBA00001947"/>
    </source>
</evidence>
<dbReference type="GO" id="GO:0046872">
    <property type="term" value="F:metal ion binding"/>
    <property type="evidence" value="ECO:0007669"/>
    <property type="project" value="UniProtKB-KW"/>
</dbReference>
<keyword evidence="9" id="KW-0156">Chromatin regulator</keyword>
<evidence type="ECO:0000256" key="7">
    <source>
        <dbReference type="ARBA" id="ARBA00022801"/>
    </source>
</evidence>
<evidence type="ECO:0000256" key="14">
    <source>
        <dbReference type="SAM" id="MobiDB-lite"/>
    </source>
</evidence>
<dbReference type="GO" id="GO:0141221">
    <property type="term" value="F:histone deacetylase activity, hydrolytic mechanism"/>
    <property type="evidence" value="ECO:0007669"/>
    <property type="project" value="UniProtKB-EC"/>
</dbReference>
<gene>
    <name evidence="16" type="ORF">C1H46_012812</name>
</gene>
<keyword evidence="5" id="KW-0678">Repressor</keyword>
<dbReference type="EC" id="3.5.1.98" evidence="4"/>
<dbReference type="GO" id="GO:0000118">
    <property type="term" value="C:histone deacetylase complex"/>
    <property type="evidence" value="ECO:0007669"/>
    <property type="project" value="TreeGrafter"/>
</dbReference>
<dbReference type="Pfam" id="PF00850">
    <property type="entry name" value="Hist_deacetyl"/>
    <property type="match status" value="2"/>
</dbReference>
<comment type="catalytic activity">
    <reaction evidence="13">
        <text>N(6)-acetyl-L-lysyl-[histone] + H2O = L-lysyl-[histone] + acetate</text>
        <dbReference type="Rhea" id="RHEA:58196"/>
        <dbReference type="Rhea" id="RHEA-COMP:9845"/>
        <dbReference type="Rhea" id="RHEA-COMP:11338"/>
        <dbReference type="ChEBI" id="CHEBI:15377"/>
        <dbReference type="ChEBI" id="CHEBI:29969"/>
        <dbReference type="ChEBI" id="CHEBI:30089"/>
        <dbReference type="ChEBI" id="CHEBI:61930"/>
        <dbReference type="EC" id="3.5.1.98"/>
    </reaction>
    <physiologicalReaction direction="left-to-right" evidence="13">
        <dbReference type="Rhea" id="RHEA:58197"/>
    </physiologicalReaction>
</comment>
<dbReference type="InterPro" id="IPR023801">
    <property type="entry name" value="His_deacetylse_dom"/>
</dbReference>
<accession>A0A540MS26</accession>
<evidence type="ECO:0000256" key="11">
    <source>
        <dbReference type="ARBA" id="ARBA00023163"/>
    </source>
</evidence>
<dbReference type="Gene3D" id="3.10.490.10">
    <property type="entry name" value="Gamma-glutamyl cyclotransferase-like"/>
    <property type="match status" value="1"/>
</dbReference>
<keyword evidence="11" id="KW-0804">Transcription</keyword>
<keyword evidence="10" id="KW-0805">Transcription regulation</keyword>
<keyword evidence="6" id="KW-0479">Metal-binding</keyword>
<evidence type="ECO:0000256" key="5">
    <source>
        <dbReference type="ARBA" id="ARBA00022491"/>
    </source>
</evidence>
<proteinExistence type="inferred from homology"/>
<sequence length="721" mass="80057">MEVAEDIDCENKSQQQKRTRRVGLLYDERMCKHSTPDGDPHPENPNRIKAIWNKLQSAAIPQRCVVLEAKEAEDKHILSVHTKKHVDLIRNISSKQFNSRRNRIASKFNSIYLNEGSSEAAYLAAGSAIEVVERVAKGELDSAISKCVVLEAKEAEDKHILSVHTKKHVDLIRNISSKQFNSRRNRIASKFNSIYLNEGSSEAAYLAAGSAIEVVERVAKGELDSAVAIIRPPGHHAEQDEAMGFCLYNNVAIAASVLLNEKPELGINKILIVDWDVHHGNGTQKMFWKDPRVLFFSVHRHEFGSFYPANGDGFYTMIGEGPGAGYNINVPWENGRCGDADYFAVWDHILVPVAKEFNPDLIIVSAGFDAAAGDPLGGCRVTAYGYAVMLNKLMSFANGKIVLALEGGYNLESIASSTLSCVEVLLDDNPIHGSSEAYPFESTWRVIQAYIVTSSSDSEAEDNEDPNVISKHLEDVLQDVIEPFSKLKVDGSIQDHVASNSCTWRSELSKVDIWYASFGSNLCLERFLCYIKGGQMAGMKTPFPGCADKTPPKEIVWKTFPRRLFFGRESTHTWGPGGVAFLNPESNIQDKAYMCLYRITLEQFNDVLVQENVVSFQVNSPLFDLTGLDSVTREEPHSQQVHLKECWYSNVVYLGKEHDIPILTMTCTKSEMDGYKSGELPLCAPAKNYVNTIARGLVEGKQLSQEAAMAYLQEASVKPLG</sequence>
<evidence type="ECO:0000256" key="2">
    <source>
        <dbReference type="ARBA" id="ARBA00004123"/>
    </source>
</evidence>
<dbReference type="InterPro" id="IPR023696">
    <property type="entry name" value="Ureohydrolase_dom_sf"/>
</dbReference>
<evidence type="ECO:0000259" key="15">
    <source>
        <dbReference type="Pfam" id="PF00850"/>
    </source>
</evidence>
<keyword evidence="17" id="KW-1185">Reference proteome</keyword>
<evidence type="ECO:0000256" key="8">
    <source>
        <dbReference type="ARBA" id="ARBA00022833"/>
    </source>
</evidence>
<evidence type="ECO:0000256" key="6">
    <source>
        <dbReference type="ARBA" id="ARBA00022723"/>
    </source>
</evidence>
<feature type="domain" description="Histone deacetylase" evidence="15">
    <location>
        <begin position="145"/>
        <end position="424"/>
    </location>
</feature>
<evidence type="ECO:0000256" key="4">
    <source>
        <dbReference type="ARBA" id="ARBA00012111"/>
    </source>
</evidence>
<evidence type="ECO:0000256" key="9">
    <source>
        <dbReference type="ARBA" id="ARBA00022853"/>
    </source>
</evidence>
<dbReference type="GO" id="GO:0005737">
    <property type="term" value="C:cytoplasm"/>
    <property type="evidence" value="ECO:0007669"/>
    <property type="project" value="UniProtKB-ARBA"/>
</dbReference>
<dbReference type="Gene3D" id="3.40.800.20">
    <property type="entry name" value="Histone deacetylase domain"/>
    <property type="match status" value="2"/>
</dbReference>
<evidence type="ECO:0000256" key="3">
    <source>
        <dbReference type="ARBA" id="ARBA00007738"/>
    </source>
</evidence>
<comment type="caution">
    <text evidence="16">The sequence shown here is derived from an EMBL/GenBank/DDBJ whole genome shotgun (WGS) entry which is preliminary data.</text>
</comment>
<dbReference type="PRINTS" id="PR01270">
    <property type="entry name" value="HDASUPER"/>
</dbReference>
<reference evidence="16 17" key="1">
    <citation type="journal article" date="2019" name="G3 (Bethesda)">
        <title>Sequencing of a Wild Apple (Malus baccata) Genome Unravels the Differences Between Cultivated and Wild Apple Species Regarding Disease Resistance and Cold Tolerance.</title>
        <authorList>
            <person name="Chen X."/>
        </authorList>
    </citation>
    <scope>NUCLEOTIDE SEQUENCE [LARGE SCALE GENOMIC DNA]</scope>
    <source>
        <strain evidence="17">cv. Shandingzi</strain>
        <tissue evidence="16">Leaves</tissue>
    </source>
</reference>
<evidence type="ECO:0000256" key="13">
    <source>
        <dbReference type="ARBA" id="ARBA00049416"/>
    </source>
</evidence>
<name>A0A540MS26_MALBA</name>
<organism evidence="16 17">
    <name type="scientific">Malus baccata</name>
    <name type="common">Siberian crab apple</name>
    <name type="synonym">Pyrus baccata</name>
    <dbReference type="NCBI Taxonomy" id="106549"/>
    <lineage>
        <taxon>Eukaryota</taxon>
        <taxon>Viridiplantae</taxon>
        <taxon>Streptophyta</taxon>
        <taxon>Embryophyta</taxon>
        <taxon>Tracheophyta</taxon>
        <taxon>Spermatophyta</taxon>
        <taxon>Magnoliopsida</taxon>
        <taxon>eudicotyledons</taxon>
        <taxon>Gunneridae</taxon>
        <taxon>Pentapetalae</taxon>
        <taxon>rosids</taxon>
        <taxon>fabids</taxon>
        <taxon>Rosales</taxon>
        <taxon>Rosaceae</taxon>
        <taxon>Amygdaloideae</taxon>
        <taxon>Maleae</taxon>
        <taxon>Malus</taxon>
    </lineage>
</organism>
<dbReference type="GO" id="GO:0040029">
    <property type="term" value="P:epigenetic regulation of gene expression"/>
    <property type="evidence" value="ECO:0007669"/>
    <property type="project" value="TreeGrafter"/>
</dbReference>
<feature type="domain" description="Histone deacetylase" evidence="15">
    <location>
        <begin position="41"/>
        <end position="144"/>
    </location>
</feature>
<dbReference type="PANTHER" id="PTHR10625:SF25">
    <property type="entry name" value="HISTONE DEACETYLASE 18-RELATED"/>
    <property type="match status" value="1"/>
</dbReference>
<evidence type="ECO:0000313" key="16">
    <source>
        <dbReference type="EMBL" id="TQE01582.1"/>
    </source>
</evidence>
<dbReference type="FunFam" id="3.40.800.20:FF:000014">
    <property type="entry name" value="Histone deacetylase 15"/>
    <property type="match status" value="1"/>
</dbReference>
<keyword evidence="12" id="KW-0539">Nucleus</keyword>
<evidence type="ECO:0000313" key="17">
    <source>
        <dbReference type="Proteomes" id="UP000315295"/>
    </source>
</evidence>
<keyword evidence="7" id="KW-0378">Hydrolase</keyword>